<feature type="domain" description="EF-hand" evidence="4">
    <location>
        <begin position="42"/>
        <end position="77"/>
    </location>
</feature>
<dbReference type="EMBL" id="KC571865">
    <property type="protein sequence ID" value="AGM32364.1"/>
    <property type="molecule type" value="mRNA"/>
</dbReference>
<dbReference type="InterPro" id="IPR011992">
    <property type="entry name" value="EF-hand-dom_pair"/>
</dbReference>
<dbReference type="FunFam" id="1.10.238.10:FF:000178">
    <property type="entry name" value="Calmodulin-2 A"/>
    <property type="match status" value="1"/>
</dbReference>
<dbReference type="Pfam" id="PF13499">
    <property type="entry name" value="EF-hand_7"/>
    <property type="match status" value="1"/>
</dbReference>
<dbReference type="PANTHER" id="PTHR45942">
    <property type="entry name" value="PROTEIN PHOSPATASE 3 REGULATORY SUBUNIT B ALPHA ISOFORM TYPE 1"/>
    <property type="match status" value="1"/>
</dbReference>
<accession>R4UJV9</accession>
<dbReference type="GO" id="GO:0005509">
    <property type="term" value="F:calcium ion binding"/>
    <property type="evidence" value="ECO:0007669"/>
    <property type="project" value="InterPro"/>
</dbReference>
<name>R4UJV9_COPFO</name>
<reference evidence="5" key="1">
    <citation type="submission" date="2013-02" db="EMBL/GenBank/DDBJ databases">
        <title>Immune-Related transcriptome of Coptotermes formosanus Shiraki workers: the defense mechanism.</title>
        <authorList>
            <person name="Hussain A."/>
            <person name="Li Y.F."/>
            <person name="Cheng Y."/>
            <person name="Liu Y."/>
            <person name="Chen C.C."/>
            <person name="Wen S.Y."/>
        </authorList>
    </citation>
    <scope>NUCLEOTIDE SEQUENCE</scope>
</reference>
<dbReference type="GO" id="GO:0043226">
    <property type="term" value="C:organelle"/>
    <property type="evidence" value="ECO:0007669"/>
    <property type="project" value="UniProtKB-ARBA"/>
</dbReference>
<evidence type="ECO:0000256" key="1">
    <source>
        <dbReference type="ARBA" id="ARBA00022723"/>
    </source>
</evidence>
<evidence type="ECO:0000256" key="2">
    <source>
        <dbReference type="ARBA" id="ARBA00022737"/>
    </source>
</evidence>
<dbReference type="InterPro" id="IPR018247">
    <property type="entry name" value="EF_Hand_1_Ca_BS"/>
</dbReference>
<dbReference type="PROSITE" id="PS50222">
    <property type="entry name" value="EF_HAND_2"/>
    <property type="match status" value="3"/>
</dbReference>
<feature type="domain" description="EF-hand" evidence="4">
    <location>
        <begin position="4"/>
        <end position="39"/>
    </location>
</feature>
<sequence>MSEEDIALYSQKFDEHDKDKSGFISPKEFVTLYRDIENDQNKTEEESKILFDGIDIDGNGKMSKDEFLGLVKTVKTSDKLALFKIAFRAFDKDRSRSLEAKEVVEYSKFCKAPVTKEEAEKIILEKNPDGKTKGLNFPQLYKIVAGEDIDELTDPYDGREVKKSGCCLLF</sequence>
<evidence type="ECO:0000259" key="4">
    <source>
        <dbReference type="PROSITE" id="PS50222"/>
    </source>
</evidence>
<dbReference type="InterPro" id="IPR002048">
    <property type="entry name" value="EF_hand_dom"/>
</dbReference>
<dbReference type="SUPFAM" id="SSF47473">
    <property type="entry name" value="EF-hand"/>
    <property type="match status" value="1"/>
</dbReference>
<keyword evidence="2" id="KW-0677">Repeat</keyword>
<protein>
    <submittedName>
        <fullName evidence="5">EF-hand family protein</fullName>
    </submittedName>
</protein>
<dbReference type="PROSITE" id="PS00018">
    <property type="entry name" value="EF_HAND_1"/>
    <property type="match status" value="3"/>
</dbReference>
<keyword evidence="1" id="KW-0479">Metal-binding</keyword>
<organism evidence="5">
    <name type="scientific">Coptotermes formosanus</name>
    <name type="common">Formosan subterranean termite</name>
    <dbReference type="NCBI Taxonomy" id="36987"/>
    <lineage>
        <taxon>Eukaryota</taxon>
        <taxon>Metazoa</taxon>
        <taxon>Ecdysozoa</taxon>
        <taxon>Arthropoda</taxon>
        <taxon>Hexapoda</taxon>
        <taxon>Insecta</taxon>
        <taxon>Pterygota</taxon>
        <taxon>Neoptera</taxon>
        <taxon>Polyneoptera</taxon>
        <taxon>Dictyoptera</taxon>
        <taxon>Blattodea</taxon>
        <taxon>Blattoidea</taxon>
        <taxon>Termitoidae</taxon>
        <taxon>Rhinotermitidae</taxon>
        <taxon>Coptotermes</taxon>
    </lineage>
</organism>
<proteinExistence type="evidence at transcript level"/>
<dbReference type="Gene3D" id="1.10.238.10">
    <property type="entry name" value="EF-hand"/>
    <property type="match status" value="1"/>
</dbReference>
<dbReference type="CDD" id="cd00051">
    <property type="entry name" value="EFh"/>
    <property type="match status" value="1"/>
</dbReference>
<dbReference type="SMART" id="SM00054">
    <property type="entry name" value="EFh"/>
    <property type="match status" value="3"/>
</dbReference>
<feature type="domain" description="EF-hand" evidence="4">
    <location>
        <begin position="78"/>
        <end position="113"/>
    </location>
</feature>
<evidence type="ECO:0000256" key="3">
    <source>
        <dbReference type="ARBA" id="ARBA00022837"/>
    </source>
</evidence>
<dbReference type="AlphaFoldDB" id="R4UJV9"/>
<evidence type="ECO:0000313" key="5">
    <source>
        <dbReference type="EMBL" id="AGM32364.1"/>
    </source>
</evidence>
<keyword evidence="3" id="KW-0106">Calcium</keyword>